<dbReference type="Proteomes" id="UP000424468">
    <property type="component" value="Chromosome"/>
</dbReference>
<organism evidence="2 3">
    <name type="scientific">Spiroplasma tabanidicola</name>
    <dbReference type="NCBI Taxonomy" id="324079"/>
    <lineage>
        <taxon>Bacteria</taxon>
        <taxon>Bacillati</taxon>
        <taxon>Mycoplasmatota</taxon>
        <taxon>Mollicutes</taxon>
        <taxon>Entomoplasmatales</taxon>
        <taxon>Spiroplasmataceae</taxon>
        <taxon>Spiroplasma</taxon>
    </lineage>
</organism>
<feature type="transmembrane region" description="Helical" evidence="1">
    <location>
        <begin position="233"/>
        <end position="256"/>
    </location>
</feature>
<evidence type="ECO:0000313" key="3">
    <source>
        <dbReference type="Proteomes" id="UP000424468"/>
    </source>
</evidence>
<dbReference type="AlphaFoldDB" id="A0A6I6C6D7"/>
<dbReference type="OrthoDB" id="9890248at2"/>
<evidence type="ECO:0000256" key="1">
    <source>
        <dbReference type="SAM" id="Phobius"/>
    </source>
</evidence>
<feature type="transmembrane region" description="Helical" evidence="1">
    <location>
        <begin position="159"/>
        <end position="179"/>
    </location>
</feature>
<reference evidence="2 3" key="1">
    <citation type="submission" date="2019-11" db="EMBL/GenBank/DDBJ databases">
        <title>Complete genome sequence of Spiroplasma tabanidicola TAUS-1 (DSM 22603).</title>
        <authorList>
            <person name="Huang C.-T."/>
            <person name="Lin Y.-C."/>
            <person name="Kuo C.-H."/>
        </authorList>
    </citation>
    <scope>NUCLEOTIDE SEQUENCE [LARGE SCALE GENOMIC DNA]</scope>
    <source>
        <strain evidence="2 3">TAUS-1</strain>
    </source>
</reference>
<gene>
    <name evidence="2" type="ORF">STABA_v1c03670</name>
</gene>
<name>A0A6I6C6D7_9MOLU</name>
<feature type="transmembrane region" description="Helical" evidence="1">
    <location>
        <begin position="57"/>
        <end position="83"/>
    </location>
</feature>
<protein>
    <submittedName>
        <fullName evidence="2">Uncharacterized protein</fullName>
    </submittedName>
</protein>
<feature type="transmembrane region" description="Helical" evidence="1">
    <location>
        <begin position="95"/>
        <end position="120"/>
    </location>
</feature>
<feature type="transmembrane region" description="Helical" evidence="1">
    <location>
        <begin position="191"/>
        <end position="213"/>
    </location>
</feature>
<accession>A0A6I6C6D7</accession>
<keyword evidence="1" id="KW-0472">Membrane</keyword>
<dbReference type="RefSeq" id="WP_156005993.1">
    <property type="nucleotide sequence ID" value="NZ_CP046276.1"/>
</dbReference>
<evidence type="ECO:0000313" key="2">
    <source>
        <dbReference type="EMBL" id="QGS51730.1"/>
    </source>
</evidence>
<proteinExistence type="predicted"/>
<feature type="transmembrane region" description="Helical" evidence="1">
    <location>
        <begin position="22"/>
        <end position="45"/>
    </location>
</feature>
<keyword evidence="1" id="KW-1133">Transmembrane helix</keyword>
<keyword evidence="3" id="KW-1185">Reference proteome</keyword>
<sequence>MTNTNDLKSYNNHTYPNEFKKIALFFLLISFVYLIIIGVFISLFWVQLPNYSFNEKLVLIIPIFVLVCIFGTISDCSSTLEFLKIKTINRIKDNTVLKIAFICIWLPILNIMIFYFLLLIKKRMIKAGPYEYKNKISYKFGGFFDNIFGITNKGIAKSILVKGLIASIFIIVFLTAAVLIQTKVIYLDEKITANCISLYIFGLLIHILLIISYLNEYSYICRKSNDQVKDKKYFAIAIYTLFIPILNFVFWSIIAYKKLQEKKVKVLD</sequence>
<dbReference type="EMBL" id="CP046276">
    <property type="protein sequence ID" value="QGS51730.1"/>
    <property type="molecule type" value="Genomic_DNA"/>
</dbReference>
<dbReference type="KEGG" id="stab:STABA_v1c03670"/>
<keyword evidence="1" id="KW-0812">Transmembrane</keyword>